<accession>A0A511B0L4</accession>
<feature type="domain" description="CusB-like beta-barrel" evidence="6">
    <location>
        <begin position="236"/>
        <end position="307"/>
    </location>
</feature>
<keyword evidence="8" id="KW-1185">Reference proteome</keyword>
<feature type="domain" description="Multidrug resistance protein MdtA-like alpha-helical hairpin" evidence="4">
    <location>
        <begin position="125"/>
        <end position="186"/>
    </location>
</feature>
<comment type="caution">
    <text evidence="7">The sequence shown here is derived from an EMBL/GenBank/DDBJ whole genome shotgun (WGS) entry which is preliminary data.</text>
</comment>
<gene>
    <name evidence="7" type="primary">ragD</name>
    <name evidence="7" type="ORF">GWA01_07710</name>
</gene>
<dbReference type="NCBIfam" id="TIGR01730">
    <property type="entry name" value="RND_mfp"/>
    <property type="match status" value="1"/>
</dbReference>
<evidence type="ECO:0000259" key="5">
    <source>
        <dbReference type="Pfam" id="PF25917"/>
    </source>
</evidence>
<dbReference type="Proteomes" id="UP000321230">
    <property type="component" value="Unassembled WGS sequence"/>
</dbReference>
<dbReference type="AlphaFoldDB" id="A0A511B0L4"/>
<dbReference type="SUPFAM" id="SSF111369">
    <property type="entry name" value="HlyD-like secretion proteins"/>
    <property type="match status" value="1"/>
</dbReference>
<dbReference type="Pfam" id="PF25876">
    <property type="entry name" value="HH_MFP_RND"/>
    <property type="match status" value="1"/>
</dbReference>
<keyword evidence="3" id="KW-0812">Transmembrane</keyword>
<dbReference type="Pfam" id="PF25917">
    <property type="entry name" value="BSH_RND"/>
    <property type="match status" value="1"/>
</dbReference>
<dbReference type="Gene3D" id="2.40.30.170">
    <property type="match status" value="1"/>
</dbReference>
<dbReference type="PANTHER" id="PTHR30469:SF37">
    <property type="entry name" value="RAGD PROTEIN"/>
    <property type="match status" value="1"/>
</dbReference>
<dbReference type="FunFam" id="2.40.30.170:FF:000010">
    <property type="entry name" value="Efflux RND transporter periplasmic adaptor subunit"/>
    <property type="match status" value="1"/>
</dbReference>
<dbReference type="OrthoDB" id="9806939at2"/>
<dbReference type="GO" id="GO:1990281">
    <property type="term" value="C:efflux pump complex"/>
    <property type="evidence" value="ECO:0007669"/>
    <property type="project" value="TreeGrafter"/>
</dbReference>
<dbReference type="InterPro" id="IPR006143">
    <property type="entry name" value="RND_pump_MFP"/>
</dbReference>
<protein>
    <submittedName>
        <fullName evidence="7">Hemolysin D</fullName>
    </submittedName>
</protein>
<dbReference type="GO" id="GO:0015562">
    <property type="term" value="F:efflux transmembrane transporter activity"/>
    <property type="evidence" value="ECO:0007669"/>
    <property type="project" value="TreeGrafter"/>
</dbReference>
<evidence type="ECO:0000256" key="2">
    <source>
        <dbReference type="SAM" id="Coils"/>
    </source>
</evidence>
<dbReference type="InterPro" id="IPR058792">
    <property type="entry name" value="Beta-barrel_RND_2"/>
</dbReference>
<dbReference type="PANTHER" id="PTHR30469">
    <property type="entry name" value="MULTIDRUG RESISTANCE PROTEIN MDTA"/>
    <property type="match status" value="1"/>
</dbReference>
<feature type="coiled-coil region" evidence="2">
    <location>
        <begin position="118"/>
        <end position="145"/>
    </location>
</feature>
<dbReference type="EMBL" id="BJUZ01000001">
    <property type="protein sequence ID" value="GEK93001.1"/>
    <property type="molecule type" value="Genomic_DNA"/>
</dbReference>
<evidence type="ECO:0000313" key="7">
    <source>
        <dbReference type="EMBL" id="GEK93001.1"/>
    </source>
</evidence>
<dbReference type="RefSeq" id="WP_146794187.1">
    <property type="nucleotide sequence ID" value="NZ_BARC01000004.1"/>
</dbReference>
<organism evidence="7 8">
    <name type="scientific">Gluconobacter wancherniae NBRC 103581</name>
    <dbReference type="NCBI Taxonomy" id="656744"/>
    <lineage>
        <taxon>Bacteria</taxon>
        <taxon>Pseudomonadati</taxon>
        <taxon>Pseudomonadota</taxon>
        <taxon>Alphaproteobacteria</taxon>
        <taxon>Acetobacterales</taxon>
        <taxon>Acetobacteraceae</taxon>
        <taxon>Gluconobacter</taxon>
    </lineage>
</organism>
<feature type="transmembrane region" description="Helical" evidence="3">
    <location>
        <begin position="20"/>
        <end position="37"/>
    </location>
</feature>
<dbReference type="Pfam" id="PF25954">
    <property type="entry name" value="Beta-barrel_RND_2"/>
    <property type="match status" value="1"/>
</dbReference>
<proteinExistence type="inferred from homology"/>
<comment type="similarity">
    <text evidence="1">Belongs to the membrane fusion protein (MFP) (TC 8.A.1) family.</text>
</comment>
<dbReference type="Gene3D" id="1.10.287.470">
    <property type="entry name" value="Helix hairpin bin"/>
    <property type="match status" value="1"/>
</dbReference>
<evidence type="ECO:0000256" key="3">
    <source>
        <dbReference type="SAM" id="Phobius"/>
    </source>
</evidence>
<sequence>MSNSPHSSAAVHDARRRGPVAPLLGVGALILLGYGLYAHSERGIAVRALADTRQNQIPDVNFVSAHRETKPVSLDLPGETLPQETAFIGARASGYISERHVDIGTVVKAGDVLAIIHAPELDRQVSQAKATLEQARANLELARITARRSGGLVGGGAVSKQNFDADRITQQAQNAAQAAADAALAEVAQRRAYTTVTAPFDGVVTVRNVEVGDLVSADSAQAKPLFVVARTDRLRVRVHVPQEEASTVKVGTPAILHVPDHPGESFPGTVTRTGHALEQDSRMLPVEIELDNRDGRLSAGVYGSIHFDLPRPAPTFIIPSDSLIYNADGLSVATVDPNNHIRLHNVIVGRDYGATIEVQKGLSEDNRLVLHPASALTEGRQVVAHDVNDTKEHG</sequence>
<dbReference type="InterPro" id="IPR058624">
    <property type="entry name" value="MdtA-like_HH"/>
</dbReference>
<keyword evidence="3" id="KW-1133">Transmembrane helix</keyword>
<dbReference type="InterPro" id="IPR058625">
    <property type="entry name" value="MdtA-like_BSH"/>
</dbReference>
<evidence type="ECO:0000259" key="4">
    <source>
        <dbReference type="Pfam" id="PF25876"/>
    </source>
</evidence>
<feature type="domain" description="Multidrug resistance protein MdtA-like barrel-sandwich hybrid" evidence="5">
    <location>
        <begin position="85"/>
        <end position="226"/>
    </location>
</feature>
<keyword evidence="3" id="KW-0472">Membrane</keyword>
<evidence type="ECO:0000259" key="6">
    <source>
        <dbReference type="Pfam" id="PF25954"/>
    </source>
</evidence>
<evidence type="ECO:0000256" key="1">
    <source>
        <dbReference type="ARBA" id="ARBA00009477"/>
    </source>
</evidence>
<reference evidence="7 8" key="1">
    <citation type="submission" date="2019-07" db="EMBL/GenBank/DDBJ databases">
        <title>Whole genome shotgun sequence of Gluconobacter wancherniae NBRC 103581.</title>
        <authorList>
            <person name="Hosoyama A."/>
            <person name="Uohara A."/>
            <person name="Ohji S."/>
            <person name="Ichikawa N."/>
        </authorList>
    </citation>
    <scope>NUCLEOTIDE SEQUENCE [LARGE SCALE GENOMIC DNA]</scope>
    <source>
        <strain evidence="7 8">NBRC 103581</strain>
    </source>
</reference>
<dbReference type="Gene3D" id="2.40.50.100">
    <property type="match status" value="1"/>
</dbReference>
<keyword evidence="2" id="KW-0175">Coiled coil</keyword>
<name>A0A511B0L4_9PROT</name>
<evidence type="ECO:0000313" key="8">
    <source>
        <dbReference type="Proteomes" id="UP000321230"/>
    </source>
</evidence>
<dbReference type="Gene3D" id="2.40.420.20">
    <property type="match status" value="1"/>
</dbReference>